<organism evidence="1">
    <name type="scientific">marine sediment metagenome</name>
    <dbReference type="NCBI Taxonomy" id="412755"/>
    <lineage>
        <taxon>unclassified sequences</taxon>
        <taxon>metagenomes</taxon>
        <taxon>ecological metagenomes</taxon>
    </lineage>
</organism>
<reference evidence="1" key="1">
    <citation type="journal article" date="2014" name="Front. Microbiol.">
        <title>High frequency of phylogenetically diverse reductive dehalogenase-homologous genes in deep subseafloor sedimentary metagenomes.</title>
        <authorList>
            <person name="Kawai M."/>
            <person name="Futagami T."/>
            <person name="Toyoda A."/>
            <person name="Takaki Y."/>
            <person name="Nishi S."/>
            <person name="Hori S."/>
            <person name="Arai W."/>
            <person name="Tsubouchi T."/>
            <person name="Morono Y."/>
            <person name="Uchiyama I."/>
            <person name="Ito T."/>
            <person name="Fujiyama A."/>
            <person name="Inagaki F."/>
            <person name="Takami H."/>
        </authorList>
    </citation>
    <scope>NUCLEOTIDE SEQUENCE</scope>
    <source>
        <strain evidence="1">Expedition CK06-06</strain>
    </source>
</reference>
<sequence>MKFFSNHKDTLSVISIINKKRTRIALFKNGEFETNDPEVIRRLKTKFRFESPKVLSGLAGFLKLKTEAMNKGVYKKGMKKKDIIKALEEYNASKV</sequence>
<dbReference type="AlphaFoldDB" id="X1CBB1"/>
<accession>X1CBB1</accession>
<name>X1CBB1_9ZZZZ</name>
<proteinExistence type="predicted"/>
<gene>
    <name evidence="1" type="ORF">S01H4_50710</name>
</gene>
<protein>
    <submittedName>
        <fullName evidence="1">Uncharacterized protein</fullName>
    </submittedName>
</protein>
<dbReference type="EMBL" id="BART01028815">
    <property type="protein sequence ID" value="GAG93618.1"/>
    <property type="molecule type" value="Genomic_DNA"/>
</dbReference>
<evidence type="ECO:0000313" key="1">
    <source>
        <dbReference type="EMBL" id="GAG93618.1"/>
    </source>
</evidence>
<comment type="caution">
    <text evidence="1">The sequence shown here is derived from an EMBL/GenBank/DDBJ whole genome shotgun (WGS) entry which is preliminary data.</text>
</comment>